<feature type="binding site" evidence="10">
    <location>
        <begin position="286"/>
        <end position="289"/>
    </location>
    <ligand>
        <name>dihydroxyacetone phosphate</name>
        <dbReference type="ChEBI" id="CHEBI:57642"/>
    </ligand>
</feature>
<comment type="catalytic activity">
    <reaction evidence="1 12">
        <text>beta-D-fructose 1,6-bisphosphate = D-glyceraldehyde 3-phosphate + dihydroxyacetone phosphate</text>
        <dbReference type="Rhea" id="RHEA:14729"/>
        <dbReference type="ChEBI" id="CHEBI:32966"/>
        <dbReference type="ChEBI" id="CHEBI:57642"/>
        <dbReference type="ChEBI" id="CHEBI:59776"/>
        <dbReference type="EC" id="4.1.2.13"/>
    </reaction>
</comment>
<evidence type="ECO:0000256" key="10">
    <source>
        <dbReference type="PIRSR" id="PIRSR001359-2"/>
    </source>
</evidence>
<dbReference type="Gene3D" id="3.20.20.70">
    <property type="entry name" value="Aldolase class I"/>
    <property type="match status" value="1"/>
</dbReference>
<dbReference type="GO" id="GO:0008270">
    <property type="term" value="F:zinc ion binding"/>
    <property type="evidence" value="ECO:0007669"/>
    <property type="project" value="UniProtKB-UniRule"/>
</dbReference>
<feature type="binding site" evidence="11">
    <location>
        <position position="174"/>
    </location>
    <ligand>
        <name>Zn(2+)</name>
        <dbReference type="ChEBI" id="CHEBI:29105"/>
        <label>2</label>
    </ligand>
</feature>
<feature type="binding site" evidence="10">
    <location>
        <position position="227"/>
    </location>
    <ligand>
        <name>dihydroxyacetone phosphate</name>
        <dbReference type="ChEBI" id="CHEBI:57642"/>
    </ligand>
</feature>
<dbReference type="GO" id="GO:0006094">
    <property type="term" value="P:gluconeogenesis"/>
    <property type="evidence" value="ECO:0007669"/>
    <property type="project" value="TreeGrafter"/>
</dbReference>
<organism evidence="13 14">
    <name type="scientific">Candidatus Providencia siddallii</name>
    <dbReference type="NCBI Taxonomy" id="1715285"/>
    <lineage>
        <taxon>Bacteria</taxon>
        <taxon>Pseudomonadati</taxon>
        <taxon>Pseudomonadota</taxon>
        <taxon>Gammaproteobacteria</taxon>
        <taxon>Enterobacterales</taxon>
        <taxon>Morganellaceae</taxon>
        <taxon>Providencia</taxon>
    </lineage>
</organism>
<dbReference type="EMBL" id="CVRF01000001">
    <property type="protein sequence ID" value="CRK85547.1"/>
    <property type="molecule type" value="Genomic_DNA"/>
</dbReference>
<comment type="function">
    <text evidence="12">Catalyzes the aldol condensation of dihydroxyacetone phosphate (DHAP or glycerone-phosphate) with glyceraldehyde 3-phosphate (G3P) to form fructose 1,6-bisphosphate (FBP) in gluconeogenesis and the reverse reaction in glycolysis.</text>
</comment>
<protein>
    <recommendedName>
        <fullName evidence="4 12">Fructose-bisphosphate aldolase</fullName>
        <shortName evidence="12">FBP aldolase</shortName>
        <ecNumber evidence="4 12">4.1.2.13</ecNumber>
    </recommendedName>
</protein>
<dbReference type="GO" id="GO:0005829">
    <property type="term" value="C:cytosol"/>
    <property type="evidence" value="ECO:0007669"/>
    <property type="project" value="TreeGrafter"/>
</dbReference>
<evidence type="ECO:0000256" key="4">
    <source>
        <dbReference type="ARBA" id="ARBA00013068"/>
    </source>
</evidence>
<dbReference type="NCBIfam" id="TIGR01520">
    <property type="entry name" value="FruBisAldo_II_A"/>
    <property type="match status" value="1"/>
</dbReference>
<dbReference type="Pfam" id="PF01116">
    <property type="entry name" value="F_bP_aldolase"/>
    <property type="match status" value="1"/>
</dbReference>
<keyword evidence="7 12" id="KW-0324">Glycolysis</keyword>
<sequence length="358" mass="40195">MSKILSFIKPGVVTGNDVQKMFSIAKLNNFAFPAVNCINTDSINAVLETASKIRAPVIIQFSNGGASFISGKSLKNKNQEAAVLGAISGAYHVHNIAKYYQIPVILHTDHCSRKLLPWIDGLLEADEKHYRKIGKTLFSSYMIDLSNDFLNENIKICCDYLKRMSKIDMTLEIELGCTGGEEDGVNNTKLNSSALYTKPEDISYAYEKLHMISPNFTIAASFGNVHGVYKPGNINLKPKILYNSQNYVSKKFNLPKNPLNFVFHGGSGSTLKDIKEAISYGVIKVNIDTDIQWASWIGVLDYYKKNKKYLQNQLGNPNGLDIPNKKYYDPRVWLRKGQESIITRLEKTFNDLNCIDVI</sequence>
<evidence type="ECO:0000313" key="13">
    <source>
        <dbReference type="EMBL" id="CRK85547.1"/>
    </source>
</evidence>
<evidence type="ECO:0000256" key="11">
    <source>
        <dbReference type="PIRSR" id="PIRSR001359-3"/>
    </source>
</evidence>
<dbReference type="GO" id="GO:0004332">
    <property type="term" value="F:fructose-bisphosphate aldolase activity"/>
    <property type="evidence" value="ECO:0007669"/>
    <property type="project" value="UniProtKB-EC"/>
</dbReference>
<evidence type="ECO:0000256" key="5">
    <source>
        <dbReference type="ARBA" id="ARBA00022723"/>
    </source>
</evidence>
<dbReference type="SUPFAM" id="SSF51569">
    <property type="entry name" value="Aldolase"/>
    <property type="match status" value="1"/>
</dbReference>
<evidence type="ECO:0000313" key="14">
    <source>
        <dbReference type="Proteomes" id="UP000242301"/>
    </source>
</evidence>
<keyword evidence="8 12" id="KW-0456">Lyase</keyword>
<dbReference type="PIRSF" id="PIRSF001359">
    <property type="entry name" value="F_bP_aldolase_II"/>
    <property type="match status" value="1"/>
</dbReference>
<dbReference type="InterPro" id="IPR000771">
    <property type="entry name" value="FBA_II"/>
</dbReference>
<dbReference type="PROSITE" id="PS00602">
    <property type="entry name" value="ALDOLASE_CLASS_II_1"/>
    <property type="match status" value="1"/>
</dbReference>
<dbReference type="InterPro" id="IPR006411">
    <property type="entry name" value="Fruct_bisP_bact"/>
</dbReference>
<keyword evidence="6 11" id="KW-0862">Zinc</keyword>
<evidence type="ECO:0000256" key="12">
    <source>
        <dbReference type="RuleBase" id="RU366023"/>
    </source>
</evidence>
<accession>A0A0M6W870</accession>
<dbReference type="PANTHER" id="PTHR30559">
    <property type="entry name" value="FRUCTOSE-BISPHOSPHATE ALDOLASE CLASS 2"/>
    <property type="match status" value="1"/>
</dbReference>
<feature type="active site" description="Proton donor" evidence="9">
    <location>
        <position position="109"/>
    </location>
</feature>
<gene>
    <name evidence="13" type="primary">fbaA</name>
    <name evidence="13" type="ORF">SOFFGTOCOR_0105</name>
</gene>
<evidence type="ECO:0000256" key="1">
    <source>
        <dbReference type="ARBA" id="ARBA00000441"/>
    </source>
</evidence>
<dbReference type="NCBIfam" id="TIGR00167">
    <property type="entry name" value="cbbA"/>
    <property type="match status" value="1"/>
</dbReference>
<feature type="binding site" evidence="11">
    <location>
        <position position="110"/>
    </location>
    <ligand>
        <name>Zn(2+)</name>
        <dbReference type="ChEBI" id="CHEBI:29105"/>
        <label>1</label>
        <note>catalytic</note>
    </ligand>
</feature>
<comment type="cofactor">
    <cofactor evidence="11 12">
        <name>Zn(2+)</name>
        <dbReference type="ChEBI" id="CHEBI:29105"/>
    </cofactor>
    <text evidence="11 12">Binds 2 Zn(2+) ions per subunit. One is catalytic and the other provides a structural contribution.</text>
</comment>
<evidence type="ECO:0000256" key="7">
    <source>
        <dbReference type="ARBA" id="ARBA00023152"/>
    </source>
</evidence>
<dbReference type="UniPathway" id="UPA00109">
    <property type="reaction ID" value="UER00183"/>
</dbReference>
<dbReference type="CDD" id="cd00946">
    <property type="entry name" value="FBP_aldolase_IIA"/>
    <property type="match status" value="1"/>
</dbReference>
<feature type="binding site" evidence="10">
    <location>
        <begin position="265"/>
        <end position="267"/>
    </location>
    <ligand>
        <name>dihydroxyacetone phosphate</name>
        <dbReference type="ChEBI" id="CHEBI:57642"/>
    </ligand>
</feature>
<dbReference type="AlphaFoldDB" id="A0A0M6W870"/>
<evidence type="ECO:0000256" key="9">
    <source>
        <dbReference type="PIRSR" id="PIRSR001359-1"/>
    </source>
</evidence>
<dbReference type="Proteomes" id="UP000242301">
    <property type="component" value="Unassembled WGS sequence"/>
</dbReference>
<comment type="pathway">
    <text evidence="2 12">Carbohydrate degradation; glycolysis; D-glyceraldehyde 3-phosphate and glycerone phosphate from D-glucose: step 4/4.</text>
</comment>
<feature type="binding site" evidence="11">
    <location>
        <position position="144"/>
    </location>
    <ligand>
        <name>Zn(2+)</name>
        <dbReference type="ChEBI" id="CHEBI:29105"/>
        <label>2</label>
    </ligand>
</feature>
<evidence type="ECO:0000256" key="6">
    <source>
        <dbReference type="ARBA" id="ARBA00022833"/>
    </source>
</evidence>
<dbReference type="EC" id="4.1.2.13" evidence="4 12"/>
<feature type="binding site" evidence="11">
    <location>
        <position position="264"/>
    </location>
    <ligand>
        <name>Zn(2+)</name>
        <dbReference type="ChEBI" id="CHEBI:29105"/>
        <label>1</label>
        <note>catalytic</note>
    </ligand>
</feature>
<dbReference type="STRING" id="1715285.SOFFGTOCOR_0105"/>
<evidence type="ECO:0000256" key="8">
    <source>
        <dbReference type="ARBA" id="ARBA00023239"/>
    </source>
</evidence>
<comment type="similarity">
    <text evidence="3 12">Belongs to the class II fructose-bisphosphate aldolase family.</text>
</comment>
<proteinExistence type="inferred from homology"/>
<dbReference type="PROSITE" id="PS00806">
    <property type="entry name" value="ALDOLASE_CLASS_II_2"/>
    <property type="match status" value="1"/>
</dbReference>
<keyword evidence="14" id="KW-1185">Reference proteome</keyword>
<evidence type="ECO:0000256" key="3">
    <source>
        <dbReference type="ARBA" id="ARBA00005812"/>
    </source>
</evidence>
<keyword evidence="5 11" id="KW-0479">Metal-binding</keyword>
<feature type="binding site" evidence="11">
    <location>
        <position position="226"/>
    </location>
    <ligand>
        <name>Zn(2+)</name>
        <dbReference type="ChEBI" id="CHEBI:29105"/>
        <label>1</label>
        <note>catalytic</note>
    </ligand>
</feature>
<dbReference type="GO" id="GO:0006096">
    <property type="term" value="P:glycolytic process"/>
    <property type="evidence" value="ECO:0007669"/>
    <property type="project" value="UniProtKB-UniPathway"/>
</dbReference>
<evidence type="ECO:0000256" key="2">
    <source>
        <dbReference type="ARBA" id="ARBA00004714"/>
    </source>
</evidence>
<reference evidence="14" key="1">
    <citation type="submission" date="2015-05" db="EMBL/GenBank/DDBJ databases">
        <authorList>
            <person name="Manzano-Marin A."/>
        </authorList>
    </citation>
    <scope>NUCLEOTIDE SEQUENCE [LARGE SCALE GENOMIC DNA]</scope>
    <source>
        <strain evidence="14">officinalis</strain>
    </source>
</reference>
<name>A0A0M6W870_9GAMM</name>
<dbReference type="NCBIfam" id="NF006628">
    <property type="entry name" value="PRK09197.1"/>
    <property type="match status" value="1"/>
</dbReference>
<dbReference type="PANTHER" id="PTHR30559:SF0">
    <property type="entry name" value="FRUCTOSE-BISPHOSPHATE ALDOLASE"/>
    <property type="match status" value="1"/>
</dbReference>
<dbReference type="InterPro" id="IPR013785">
    <property type="entry name" value="Aldolase_TIM"/>
</dbReference>
<dbReference type="FunFam" id="3.20.20.70:FF:000013">
    <property type="entry name" value="Class II fructose-bisphosphate aldolase"/>
    <property type="match status" value="1"/>
</dbReference>